<dbReference type="RefSeq" id="WP_108221797.1">
    <property type="nucleotide sequence ID" value="NZ_QAOT01000017.1"/>
</dbReference>
<evidence type="ECO:0000313" key="3">
    <source>
        <dbReference type="Proteomes" id="UP000244060"/>
    </source>
</evidence>
<dbReference type="InterPro" id="IPR007024">
    <property type="entry name" value="BLUF_domain"/>
</dbReference>
<organism evidence="2 3">
    <name type="scientific">Cereibacter azotoformans</name>
    <dbReference type="NCBI Taxonomy" id="43057"/>
    <lineage>
        <taxon>Bacteria</taxon>
        <taxon>Pseudomonadati</taxon>
        <taxon>Pseudomonadota</taxon>
        <taxon>Alphaproteobacteria</taxon>
        <taxon>Rhodobacterales</taxon>
        <taxon>Paracoccaceae</taxon>
        <taxon>Cereibacter</taxon>
    </lineage>
</organism>
<keyword evidence="3" id="KW-1185">Reference proteome</keyword>
<evidence type="ECO:0000259" key="1">
    <source>
        <dbReference type="PROSITE" id="PS50925"/>
    </source>
</evidence>
<dbReference type="GO" id="GO:0071949">
    <property type="term" value="F:FAD binding"/>
    <property type="evidence" value="ECO:0007669"/>
    <property type="project" value="InterPro"/>
</dbReference>
<dbReference type="Gene3D" id="3.30.70.100">
    <property type="match status" value="1"/>
</dbReference>
<protein>
    <submittedName>
        <fullName evidence="2">FAD-dependent sensor of blue light</fullName>
    </submittedName>
</protein>
<dbReference type="Proteomes" id="UP000244060">
    <property type="component" value="Unassembled WGS sequence"/>
</dbReference>
<dbReference type="InterPro" id="IPR036046">
    <property type="entry name" value="Acylphosphatase-like_dom_sf"/>
</dbReference>
<dbReference type="SUPFAM" id="SSF54975">
    <property type="entry name" value="Acylphosphatase/BLUF domain-like"/>
    <property type="match status" value="1"/>
</dbReference>
<proteinExistence type="predicted"/>
<name>A0A2T5JVQ8_9RHOB</name>
<sequence>MCRELVSLSYRSRVRLSDPVADMVRIMQSSRMRNLRLGITGILLYNGLHFVQTLEGPPDACRDLFLRISQDPRHSEMIAFGLSKIEQRRFPDWSMRLLSREELRALMPELKLLDLKDTEDIERVHDQILARMSAA</sequence>
<accession>A0A2T5JVQ8</accession>
<dbReference type="SMART" id="SM01034">
    <property type="entry name" value="BLUF"/>
    <property type="match status" value="1"/>
</dbReference>
<dbReference type="PROSITE" id="PS50925">
    <property type="entry name" value="BLUF"/>
    <property type="match status" value="1"/>
</dbReference>
<dbReference type="EMBL" id="QAOT01000017">
    <property type="protein sequence ID" value="PTR14257.1"/>
    <property type="molecule type" value="Genomic_DNA"/>
</dbReference>
<evidence type="ECO:0000313" key="2">
    <source>
        <dbReference type="EMBL" id="PTR14257.1"/>
    </source>
</evidence>
<dbReference type="Pfam" id="PF04940">
    <property type="entry name" value="BLUF"/>
    <property type="match status" value="1"/>
</dbReference>
<dbReference type="AlphaFoldDB" id="A0A2T5JVQ8"/>
<dbReference type="GO" id="GO:0009882">
    <property type="term" value="F:blue light photoreceptor activity"/>
    <property type="evidence" value="ECO:0007669"/>
    <property type="project" value="InterPro"/>
</dbReference>
<feature type="domain" description="BLUF" evidence="1">
    <location>
        <begin position="5"/>
        <end position="96"/>
    </location>
</feature>
<reference evidence="2 3" key="1">
    <citation type="submission" date="2018-04" db="EMBL/GenBank/DDBJ databases">
        <title>Genomic Encyclopedia of Type Strains, Phase III (KMG-III): the genomes of soil and plant-associated and newly described type strains.</title>
        <authorList>
            <person name="Whitman W."/>
        </authorList>
    </citation>
    <scope>NUCLEOTIDE SEQUENCE [LARGE SCALE GENOMIC DNA]</scope>
    <source>
        <strain evidence="2 3">KA25</strain>
    </source>
</reference>
<gene>
    <name evidence="2" type="ORF">C8J28_11726</name>
</gene>
<comment type="caution">
    <text evidence="2">The sequence shown here is derived from an EMBL/GenBank/DDBJ whole genome shotgun (WGS) entry which is preliminary data.</text>
</comment>
<dbReference type="OrthoDB" id="196105at2"/>